<keyword evidence="2" id="KW-1185">Reference proteome</keyword>
<gene>
    <name evidence="1" type="ORF">C1O25_02845</name>
</gene>
<dbReference type="Proteomes" id="UP000236547">
    <property type="component" value="Unassembled WGS sequence"/>
</dbReference>
<dbReference type="InterPro" id="IPR013398">
    <property type="entry name" value="CRISPR-assoc_prot_Csy2"/>
</dbReference>
<dbReference type="EMBL" id="POSM01000002">
    <property type="protein sequence ID" value="PNI03191.1"/>
    <property type="molecule type" value="Genomic_DNA"/>
</dbReference>
<name>A0ABX4WH16_VIBDI</name>
<reference evidence="1 2" key="1">
    <citation type="submission" date="2018-01" db="EMBL/GenBank/DDBJ databases">
        <title>Draft genome sequences of six Vibrio diazotrophicus strains isolated from deep-sea sediments of the Baltic Sea.</title>
        <authorList>
            <person name="Castillo D."/>
            <person name="Vandieken V."/>
            <person name="Chiang O."/>
            <person name="Middelboe M."/>
        </authorList>
    </citation>
    <scope>NUCLEOTIDE SEQUENCE [LARGE SCALE GENOMIC DNA]</scope>
    <source>
        <strain evidence="1 2">65.10M</strain>
    </source>
</reference>
<organism evidence="1 2">
    <name type="scientific">Vibrio diazotrophicus</name>
    <dbReference type="NCBI Taxonomy" id="685"/>
    <lineage>
        <taxon>Bacteria</taxon>
        <taxon>Pseudomonadati</taxon>
        <taxon>Pseudomonadota</taxon>
        <taxon>Gammaproteobacteria</taxon>
        <taxon>Vibrionales</taxon>
        <taxon>Vibrionaceae</taxon>
        <taxon>Vibrio</taxon>
    </lineage>
</organism>
<dbReference type="Pfam" id="PF09614">
    <property type="entry name" value="Cas_Csy2"/>
    <property type="match status" value="1"/>
</dbReference>
<proteinExistence type="predicted"/>
<evidence type="ECO:0008006" key="3">
    <source>
        <dbReference type="Google" id="ProtNLM"/>
    </source>
</evidence>
<accession>A0ABX4WH16</accession>
<dbReference type="RefSeq" id="WP_102967714.1">
    <property type="nucleotide sequence ID" value="NZ_POSM01000002.1"/>
</dbReference>
<protein>
    <recommendedName>
        <fullName evidence="3">Lantibiotic dehydratase N-terminal domain-containing protein</fullName>
    </recommendedName>
</protein>
<sequence>MTTLQDLIDIEDSKPRFTEIKKAFMPYTRPVEVDGSEKQALIVLLNLSLSNPEAKDWLDFPRALGYFADSDNLAAAEQEIQWFHTHNLKFPDCRVSEQRIIATPLYSETQTLTSKSLNRAYGWAHNSAVYKHTIWLLSEFHWRGRVENLLNLIRAGDDFWLELLADMGLKPKAQTQLKDLIQYQLPSIHLPDQVNRHSKQVRFPWEGDYLSITPVVSHAMQQELSILSRQGKCSLRFKTMSYPNSASIGNLCGSLGGYINVLNYPIDVIANRYQTLGASRRRTNRYFDDFQLTSKRTCSVLAHLTGFEQPQMRKAQKHVRQYQLKIIRKQIALWLLPLIELRDNSVTEPIGFYDEPDDELAKRFLTINELDFIDLTISLNQRLNLALQNNRFASRFAYHPKLMRVLKTELMWVLTQLSQPEPEHLAVSDGKAQYLYLSSMRVFDTAAMSCPYLSGAPSLTAVWGFVHRYQKELQDLLSDGERQFEFKDFAIFVRNESVQTSAKLTEPSVIAKARSISQVKRTTIIREDCSDLIFDIVITIESDQRISDYQSQFKAALPTNFAGGALFQPEINSGVHWLRTFVSNSELFQAVKGLPGYGTWLSPDSFQPQNLAELQECLTNDSSLIPVANGFHFLESPQARKGALTKLHCYAENNIALAKRVNPIEVRFAGKDHFFEQVFWSLEVTEQTILIKNKRI</sequence>
<comment type="caution">
    <text evidence="1">The sequence shown here is derived from an EMBL/GenBank/DDBJ whole genome shotgun (WGS) entry which is preliminary data.</text>
</comment>
<evidence type="ECO:0000313" key="1">
    <source>
        <dbReference type="EMBL" id="PNI03191.1"/>
    </source>
</evidence>
<evidence type="ECO:0000313" key="2">
    <source>
        <dbReference type="Proteomes" id="UP000236547"/>
    </source>
</evidence>